<reference evidence="2" key="2">
    <citation type="submission" date="2020-03" db="EMBL/GenBank/DDBJ databases">
        <title>Walnut 2.0.</title>
        <authorList>
            <person name="Marrano A."/>
            <person name="Britton M."/>
            <person name="Zimin A.V."/>
            <person name="Zaini P.A."/>
            <person name="Workman R."/>
            <person name="Puiu D."/>
            <person name="Bianco L."/>
            <person name="Allen B.J."/>
            <person name="Troggio M."/>
            <person name="Leslie C.A."/>
            <person name="Timp W."/>
            <person name="Dendekar A."/>
            <person name="Salzberg S.L."/>
            <person name="Neale D.B."/>
        </authorList>
    </citation>
    <scope>NUCLEOTIDE SEQUENCE</scope>
    <source>
        <tissue evidence="2">Leaves</tissue>
    </source>
</reference>
<evidence type="ECO:0000313" key="2">
    <source>
        <dbReference type="EMBL" id="KAF5449346.1"/>
    </source>
</evidence>
<dbReference type="Pfam" id="PF04654">
    <property type="entry name" value="DUF599"/>
    <property type="match status" value="1"/>
</dbReference>
<keyword evidence="1" id="KW-0472">Membrane</keyword>
<feature type="transmembrane region" description="Helical" evidence="1">
    <location>
        <begin position="20"/>
        <end position="38"/>
    </location>
</feature>
<keyword evidence="1" id="KW-1133">Transmembrane helix</keyword>
<keyword evidence="1" id="KW-0812">Transmembrane</keyword>
<reference evidence="2" key="1">
    <citation type="submission" date="2015-10" db="EMBL/GenBank/DDBJ databases">
        <authorList>
            <person name="Martinez-Garcia P.J."/>
            <person name="Crepeau M.W."/>
            <person name="Puiu D."/>
            <person name="Gonzalez-Ibeas D."/>
            <person name="Whalen J."/>
            <person name="Stevens K."/>
            <person name="Paul R."/>
            <person name="Butterfield T."/>
            <person name="Britton M."/>
            <person name="Reagan R."/>
            <person name="Chakraborty S."/>
            <person name="Walawage S.L."/>
            <person name="Vasquez-Gross H.A."/>
            <person name="Cardeno C."/>
            <person name="Famula R."/>
            <person name="Pratt K."/>
            <person name="Kuruganti S."/>
            <person name="Aradhya M.K."/>
            <person name="Leslie C.A."/>
            <person name="Dandekar A.M."/>
            <person name="Salzberg S.L."/>
            <person name="Wegrzyn J.L."/>
            <person name="Langley C.H."/>
            <person name="Neale D.B."/>
        </authorList>
    </citation>
    <scope>NUCLEOTIDE SEQUENCE</scope>
    <source>
        <tissue evidence="2">Leaves</tissue>
    </source>
</reference>
<dbReference type="Gramene" id="Jr13_12650_p1">
    <property type="protein sequence ID" value="cds.Jr13_12650_p1"/>
    <property type="gene ID" value="Jr13_12650"/>
</dbReference>
<dbReference type="InterPro" id="IPR006747">
    <property type="entry name" value="DUF599"/>
</dbReference>
<dbReference type="PROSITE" id="PS51257">
    <property type="entry name" value="PROKAR_LIPOPROTEIN"/>
    <property type="match status" value="1"/>
</dbReference>
<dbReference type="AlphaFoldDB" id="A0A833TJT9"/>
<sequence>MWLLYRILKHPNKTLVGINVGINVGNCLLLVACFWAQAMTENLSNNGVLAVQQLRNNVMASTLLASTAKAYISHSPLDDKCAVNKLLQACKQPYQDALQEDVIRSALSDPWIYPHVAFLLCLGFHAMSWMPHLNLGGAVAVSDHDRLKDEELGRET</sequence>
<proteinExistence type="predicted"/>
<protein>
    <submittedName>
        <fullName evidence="2">Uncharacterized protein</fullName>
    </submittedName>
</protein>
<evidence type="ECO:0000313" key="3">
    <source>
        <dbReference type="Proteomes" id="UP000619265"/>
    </source>
</evidence>
<dbReference type="Proteomes" id="UP000619265">
    <property type="component" value="Unassembled WGS sequence"/>
</dbReference>
<comment type="caution">
    <text evidence="2">The sequence shown here is derived from an EMBL/GenBank/DDBJ whole genome shotgun (WGS) entry which is preliminary data.</text>
</comment>
<accession>A0A833TJT9</accession>
<gene>
    <name evidence="2" type="ORF">F2P56_029805</name>
</gene>
<name>A0A833TJT9_JUGRE</name>
<organism evidence="2 3">
    <name type="scientific">Juglans regia</name>
    <name type="common">English walnut</name>
    <dbReference type="NCBI Taxonomy" id="51240"/>
    <lineage>
        <taxon>Eukaryota</taxon>
        <taxon>Viridiplantae</taxon>
        <taxon>Streptophyta</taxon>
        <taxon>Embryophyta</taxon>
        <taxon>Tracheophyta</taxon>
        <taxon>Spermatophyta</taxon>
        <taxon>Magnoliopsida</taxon>
        <taxon>eudicotyledons</taxon>
        <taxon>Gunneridae</taxon>
        <taxon>Pentapetalae</taxon>
        <taxon>rosids</taxon>
        <taxon>fabids</taxon>
        <taxon>Fagales</taxon>
        <taxon>Juglandaceae</taxon>
        <taxon>Juglans</taxon>
    </lineage>
</organism>
<evidence type="ECO:0000256" key="1">
    <source>
        <dbReference type="SAM" id="Phobius"/>
    </source>
</evidence>
<dbReference type="EMBL" id="LIHL02000013">
    <property type="protein sequence ID" value="KAF5449346.1"/>
    <property type="molecule type" value="Genomic_DNA"/>
</dbReference>